<dbReference type="PANTHER" id="PTHR24567">
    <property type="entry name" value="CRP FAMILY TRANSCRIPTIONAL REGULATORY PROTEIN"/>
    <property type="match status" value="1"/>
</dbReference>
<protein>
    <submittedName>
        <fullName evidence="6">CRP/FNR family transcriptional regulator</fullName>
    </submittedName>
</protein>
<dbReference type="PROSITE" id="PS50042">
    <property type="entry name" value="CNMP_BINDING_3"/>
    <property type="match status" value="1"/>
</dbReference>
<dbReference type="Pfam" id="PF13545">
    <property type="entry name" value="HTH_Crp_2"/>
    <property type="match status" value="1"/>
</dbReference>
<dbReference type="GO" id="GO:0005829">
    <property type="term" value="C:cytosol"/>
    <property type="evidence" value="ECO:0007669"/>
    <property type="project" value="TreeGrafter"/>
</dbReference>
<reference evidence="6 7" key="1">
    <citation type="submission" date="2019-07" db="EMBL/GenBank/DDBJ databases">
        <title>Genomic Encyclopedia of Type Strains, Phase I: the one thousand microbial genomes (KMG-I) project.</title>
        <authorList>
            <person name="Kyrpides N."/>
        </authorList>
    </citation>
    <scope>NUCLEOTIDE SEQUENCE [LARGE SCALE GENOMIC DNA]</scope>
    <source>
        <strain evidence="6 7">DSM 13558</strain>
    </source>
</reference>
<dbReference type="PRINTS" id="PR00034">
    <property type="entry name" value="HTHCRP"/>
</dbReference>
<dbReference type="InterPro" id="IPR012318">
    <property type="entry name" value="HTH_CRP"/>
</dbReference>
<evidence type="ECO:0000313" key="6">
    <source>
        <dbReference type="EMBL" id="TWH80728.1"/>
    </source>
</evidence>
<keyword evidence="1" id="KW-0805">Transcription regulation</keyword>
<keyword evidence="7" id="KW-1185">Reference proteome</keyword>
<dbReference type="Pfam" id="PF00027">
    <property type="entry name" value="cNMP_binding"/>
    <property type="match status" value="1"/>
</dbReference>
<dbReference type="SMART" id="SM00419">
    <property type="entry name" value="HTH_CRP"/>
    <property type="match status" value="1"/>
</dbReference>
<dbReference type="Proteomes" id="UP000315343">
    <property type="component" value="Unassembled WGS sequence"/>
</dbReference>
<dbReference type="SUPFAM" id="SSF46785">
    <property type="entry name" value="Winged helix' DNA-binding domain"/>
    <property type="match status" value="1"/>
</dbReference>
<dbReference type="Gene3D" id="1.10.10.10">
    <property type="entry name" value="Winged helix-like DNA-binding domain superfamily/Winged helix DNA-binding domain"/>
    <property type="match status" value="1"/>
</dbReference>
<evidence type="ECO:0000313" key="7">
    <source>
        <dbReference type="Proteomes" id="UP000315343"/>
    </source>
</evidence>
<dbReference type="InterPro" id="IPR014710">
    <property type="entry name" value="RmlC-like_jellyroll"/>
</dbReference>
<dbReference type="GO" id="GO:0003700">
    <property type="term" value="F:DNA-binding transcription factor activity"/>
    <property type="evidence" value="ECO:0007669"/>
    <property type="project" value="TreeGrafter"/>
</dbReference>
<dbReference type="AlphaFoldDB" id="A0A562JBU9"/>
<dbReference type="OrthoDB" id="9776746at2"/>
<organism evidence="6 7">
    <name type="scientific">Sedimentibacter saalensis</name>
    <dbReference type="NCBI Taxonomy" id="130788"/>
    <lineage>
        <taxon>Bacteria</taxon>
        <taxon>Bacillati</taxon>
        <taxon>Bacillota</taxon>
        <taxon>Tissierellia</taxon>
        <taxon>Sedimentibacter</taxon>
    </lineage>
</organism>
<dbReference type="RefSeq" id="WP_145082823.1">
    <property type="nucleotide sequence ID" value="NZ_DAMBUX010000011.1"/>
</dbReference>
<dbReference type="Gene3D" id="2.60.120.10">
    <property type="entry name" value="Jelly Rolls"/>
    <property type="match status" value="1"/>
</dbReference>
<feature type="domain" description="HTH crp-type" evidence="5">
    <location>
        <begin position="151"/>
        <end position="217"/>
    </location>
</feature>
<evidence type="ECO:0000259" key="4">
    <source>
        <dbReference type="PROSITE" id="PS50042"/>
    </source>
</evidence>
<dbReference type="PANTHER" id="PTHR24567:SF26">
    <property type="entry name" value="REGULATORY PROTEIN YEIL"/>
    <property type="match status" value="1"/>
</dbReference>
<feature type="domain" description="Cyclic nucleotide-binding" evidence="4">
    <location>
        <begin position="15"/>
        <end position="137"/>
    </location>
</feature>
<proteinExistence type="predicted"/>
<dbReference type="InterPro" id="IPR018490">
    <property type="entry name" value="cNMP-bd_dom_sf"/>
</dbReference>
<keyword evidence="2" id="KW-0238">DNA-binding</keyword>
<evidence type="ECO:0000259" key="5">
    <source>
        <dbReference type="PROSITE" id="PS51063"/>
    </source>
</evidence>
<dbReference type="InterPro" id="IPR050397">
    <property type="entry name" value="Env_Response_Regulators"/>
</dbReference>
<dbReference type="InterPro" id="IPR036390">
    <property type="entry name" value="WH_DNA-bd_sf"/>
</dbReference>
<dbReference type="InterPro" id="IPR036388">
    <property type="entry name" value="WH-like_DNA-bd_sf"/>
</dbReference>
<dbReference type="InterPro" id="IPR000595">
    <property type="entry name" value="cNMP-bd_dom"/>
</dbReference>
<dbReference type="PROSITE" id="PS51063">
    <property type="entry name" value="HTH_CRP_2"/>
    <property type="match status" value="1"/>
</dbReference>
<dbReference type="GO" id="GO:0003677">
    <property type="term" value="F:DNA binding"/>
    <property type="evidence" value="ECO:0007669"/>
    <property type="project" value="UniProtKB-KW"/>
</dbReference>
<name>A0A562JBU9_9FIRM</name>
<evidence type="ECO:0000256" key="1">
    <source>
        <dbReference type="ARBA" id="ARBA00023015"/>
    </source>
</evidence>
<evidence type="ECO:0000256" key="3">
    <source>
        <dbReference type="ARBA" id="ARBA00023163"/>
    </source>
</evidence>
<keyword evidence="3" id="KW-0804">Transcription</keyword>
<sequence>MNDEELKNIVTDLSFWDKLSSREKELFKNNVQKVKYAKGENLHSADNECLGLLLVLTGELRVYILSEDGREVTLYRLSDGDACILSASCILHNITFDVFIDAQSDTEVLLLNISAFSQLTQGNVYVENFALKNTVDRFSDVMWAIEQILFTSFDKRLATFLLDESSKNKSPDIKLTHDQIAKYMGSAREVVSRMLKNFETLGIVNLSRGLIHIVDKDELKKMLKKL</sequence>
<gene>
    <name evidence="6" type="ORF">LY60_01990</name>
</gene>
<comment type="caution">
    <text evidence="6">The sequence shown here is derived from an EMBL/GenBank/DDBJ whole genome shotgun (WGS) entry which is preliminary data.</text>
</comment>
<dbReference type="CDD" id="cd00038">
    <property type="entry name" value="CAP_ED"/>
    <property type="match status" value="1"/>
</dbReference>
<dbReference type="SUPFAM" id="SSF51206">
    <property type="entry name" value="cAMP-binding domain-like"/>
    <property type="match status" value="1"/>
</dbReference>
<dbReference type="EMBL" id="VLKH01000004">
    <property type="protein sequence ID" value="TWH80728.1"/>
    <property type="molecule type" value="Genomic_DNA"/>
</dbReference>
<evidence type="ECO:0000256" key="2">
    <source>
        <dbReference type="ARBA" id="ARBA00023125"/>
    </source>
</evidence>
<accession>A0A562JBU9</accession>